<dbReference type="AlphaFoldDB" id="A0A5J6SLA5"/>
<dbReference type="RefSeq" id="WP_151698504.1">
    <property type="nucleotide sequence ID" value="NZ_CP031223.1"/>
</dbReference>
<dbReference type="SUPFAM" id="SSF56281">
    <property type="entry name" value="Metallo-hydrolase/oxidoreductase"/>
    <property type="match status" value="1"/>
</dbReference>
<dbReference type="InterPro" id="IPR036866">
    <property type="entry name" value="RibonucZ/Hydroxyglut_hydro"/>
</dbReference>
<keyword evidence="3" id="KW-1185">Reference proteome</keyword>
<organism evidence="2 3">
    <name type="scientific">Psychrobacillus glaciei</name>
    <dbReference type="NCBI Taxonomy" id="2283160"/>
    <lineage>
        <taxon>Bacteria</taxon>
        <taxon>Bacillati</taxon>
        <taxon>Bacillota</taxon>
        <taxon>Bacilli</taxon>
        <taxon>Bacillales</taxon>
        <taxon>Bacillaceae</taxon>
        <taxon>Psychrobacillus</taxon>
    </lineage>
</organism>
<feature type="domain" description="Metallo-beta-lactamase" evidence="1">
    <location>
        <begin position="20"/>
        <end position="200"/>
    </location>
</feature>
<proteinExistence type="predicted"/>
<dbReference type="KEGG" id="psyo:PB01_01285"/>
<keyword evidence="2" id="KW-0378">Hydrolase</keyword>
<evidence type="ECO:0000313" key="3">
    <source>
        <dbReference type="Proteomes" id="UP000325517"/>
    </source>
</evidence>
<accession>A0A5J6SLA5</accession>
<dbReference type="Gene3D" id="3.60.15.10">
    <property type="entry name" value="Ribonuclease Z/Hydroxyacylglutathione hydrolase-like"/>
    <property type="match status" value="1"/>
</dbReference>
<dbReference type="InterPro" id="IPR050855">
    <property type="entry name" value="NDM-1-like"/>
</dbReference>
<dbReference type="CDD" id="cd07721">
    <property type="entry name" value="yflN-like_MBL-fold"/>
    <property type="match status" value="1"/>
</dbReference>
<evidence type="ECO:0000313" key="2">
    <source>
        <dbReference type="EMBL" id="QFF97554.1"/>
    </source>
</evidence>
<dbReference type="InterPro" id="IPR001279">
    <property type="entry name" value="Metallo-B-lactamas"/>
</dbReference>
<name>A0A5J6SLA5_9BACI</name>
<evidence type="ECO:0000259" key="1">
    <source>
        <dbReference type="SMART" id="SM00849"/>
    </source>
</evidence>
<sequence>MKEKQISEHIWSLKTWMIIPIHVWVVVEENGITLVDAGMPMMAKGIIKFMKQLNAGPLKRILLTHGHSDHVGSVKAILNESEVPVYAHRIEIPYLEGDTLYPKRKKLENNLPKQLTQPLLEEESGNLKSVGGLKPFFTPGHSPGHVVYYHEKDQVLLAGDLFKSKNGKLQPPMFTPNMTEALKSSAIVGQLKPKLLEVCHGNTVFDPANQLEDYVRTVERKLGEK</sequence>
<dbReference type="SMART" id="SM00849">
    <property type="entry name" value="Lactamase_B"/>
    <property type="match status" value="1"/>
</dbReference>
<dbReference type="OrthoDB" id="9802248at2"/>
<protein>
    <submittedName>
        <fullName evidence="2">MBL fold metallo-hydrolase</fullName>
    </submittedName>
</protein>
<dbReference type="GO" id="GO:0016787">
    <property type="term" value="F:hydrolase activity"/>
    <property type="evidence" value="ECO:0007669"/>
    <property type="project" value="UniProtKB-KW"/>
</dbReference>
<gene>
    <name evidence="2" type="ORF">PB01_01285</name>
</gene>
<reference evidence="2 3" key="1">
    <citation type="submission" date="2018-07" db="EMBL/GenBank/DDBJ databases">
        <title>Complete genome sequence of Psychrobacillus sp. PB01, isolated from iceberg, and comparative genome analysis of Psychrobacillus strains.</title>
        <authorList>
            <person name="Lee P.C."/>
        </authorList>
    </citation>
    <scope>NUCLEOTIDE SEQUENCE [LARGE SCALE GENOMIC DNA]</scope>
    <source>
        <strain evidence="2 3">PB01</strain>
    </source>
</reference>
<dbReference type="Proteomes" id="UP000325517">
    <property type="component" value="Chromosome"/>
</dbReference>
<dbReference type="Pfam" id="PF00753">
    <property type="entry name" value="Lactamase_B"/>
    <property type="match status" value="1"/>
</dbReference>
<dbReference type="EMBL" id="CP031223">
    <property type="protein sequence ID" value="QFF97554.1"/>
    <property type="molecule type" value="Genomic_DNA"/>
</dbReference>
<dbReference type="PANTHER" id="PTHR42951">
    <property type="entry name" value="METALLO-BETA-LACTAMASE DOMAIN-CONTAINING"/>
    <property type="match status" value="1"/>
</dbReference>
<dbReference type="PANTHER" id="PTHR42951:SF9">
    <property type="entry name" value="METAL-DEPENDENT HYDROLASE"/>
    <property type="match status" value="1"/>
</dbReference>